<dbReference type="PANTHER" id="PTHR45651">
    <property type="entry name" value="CYCLIC NUCLEOTIDE-GATED ION CHANNEL 15-RELATED-RELATED"/>
    <property type="match status" value="1"/>
</dbReference>
<keyword evidence="3" id="KW-1133">Transmembrane helix</keyword>
<dbReference type="GO" id="GO:0016020">
    <property type="term" value="C:membrane"/>
    <property type="evidence" value="ECO:0007669"/>
    <property type="project" value="UniProtKB-SubCell"/>
</dbReference>
<keyword evidence="1" id="KW-0813">Transport</keyword>
<keyword evidence="3" id="KW-0472">Membrane</keyword>
<evidence type="ECO:0000256" key="3">
    <source>
        <dbReference type="SAM" id="Phobius"/>
    </source>
</evidence>
<feature type="transmembrane region" description="Helical" evidence="3">
    <location>
        <begin position="156"/>
        <end position="175"/>
    </location>
</feature>
<feature type="transmembrane region" description="Helical" evidence="3">
    <location>
        <begin position="51"/>
        <end position="71"/>
    </location>
</feature>
<keyword evidence="3" id="KW-0812">Transmembrane</keyword>
<evidence type="ECO:0008006" key="6">
    <source>
        <dbReference type="Google" id="ProtNLM"/>
    </source>
</evidence>
<comment type="caution">
    <text evidence="4">The sequence shown here is derived from an EMBL/GenBank/DDBJ whole genome shotgun (WGS) entry which is preliminary data.</text>
</comment>
<protein>
    <recommendedName>
        <fullName evidence="6">Ion transport domain-containing protein</fullName>
    </recommendedName>
</protein>
<dbReference type="EMBL" id="BPVZ01000003">
    <property type="protein sequence ID" value="GKU89142.1"/>
    <property type="molecule type" value="Genomic_DNA"/>
</dbReference>
<feature type="region of interest" description="Disordered" evidence="2">
    <location>
        <begin position="1"/>
        <end position="25"/>
    </location>
</feature>
<evidence type="ECO:0000313" key="4">
    <source>
        <dbReference type="EMBL" id="GKU89142.1"/>
    </source>
</evidence>
<keyword evidence="1" id="KW-0406">Ion transport</keyword>
<dbReference type="GO" id="GO:0030552">
    <property type="term" value="F:cAMP binding"/>
    <property type="evidence" value="ECO:0007669"/>
    <property type="project" value="UniProtKB-KW"/>
</dbReference>
<accession>A0AAV5HRH0</accession>
<evidence type="ECO:0000256" key="2">
    <source>
        <dbReference type="SAM" id="MobiDB-lite"/>
    </source>
</evidence>
<feature type="transmembrane region" description="Helical" evidence="3">
    <location>
        <begin position="124"/>
        <end position="150"/>
    </location>
</feature>
<feature type="transmembrane region" description="Helical" evidence="3">
    <location>
        <begin position="91"/>
        <end position="112"/>
    </location>
</feature>
<keyword evidence="1" id="KW-0407">Ion channel</keyword>
<feature type="transmembrane region" description="Helical" evidence="3">
    <location>
        <begin position="187"/>
        <end position="209"/>
    </location>
</feature>
<dbReference type="GO" id="GO:0034220">
    <property type="term" value="P:monoatomic ion transmembrane transport"/>
    <property type="evidence" value="ECO:0007669"/>
    <property type="project" value="UniProtKB-KW"/>
</dbReference>
<dbReference type="PANTHER" id="PTHR45651:SF5">
    <property type="entry name" value="CYCLIC NUCLEOTIDE-GATED ION CHANNEL 1"/>
    <property type="match status" value="1"/>
</dbReference>
<gene>
    <name evidence="4" type="ORF">SLEP1_g3324</name>
</gene>
<dbReference type="SUPFAM" id="SSF81324">
    <property type="entry name" value="Voltage-gated potassium channels"/>
    <property type="match status" value="1"/>
</dbReference>
<dbReference type="Proteomes" id="UP001054252">
    <property type="component" value="Unassembled WGS sequence"/>
</dbReference>
<proteinExistence type="predicted"/>
<reference evidence="4 5" key="1">
    <citation type="journal article" date="2021" name="Commun. Biol.">
        <title>The genome of Shorea leprosula (Dipterocarpaceae) highlights the ecological relevance of drought in aseasonal tropical rainforests.</title>
        <authorList>
            <person name="Ng K.K.S."/>
            <person name="Kobayashi M.J."/>
            <person name="Fawcett J.A."/>
            <person name="Hatakeyama M."/>
            <person name="Paape T."/>
            <person name="Ng C.H."/>
            <person name="Ang C.C."/>
            <person name="Tnah L.H."/>
            <person name="Lee C.T."/>
            <person name="Nishiyama T."/>
            <person name="Sese J."/>
            <person name="O'Brien M.J."/>
            <person name="Copetti D."/>
            <person name="Mohd Noor M.I."/>
            <person name="Ong R.C."/>
            <person name="Putra M."/>
            <person name="Sireger I.Z."/>
            <person name="Indrioko S."/>
            <person name="Kosugi Y."/>
            <person name="Izuno A."/>
            <person name="Isagi Y."/>
            <person name="Lee S.L."/>
            <person name="Shimizu K.K."/>
        </authorList>
    </citation>
    <scope>NUCLEOTIDE SEQUENCE [LARGE SCALE GENOMIC DNA]</scope>
    <source>
        <strain evidence="4">214</strain>
    </source>
</reference>
<dbReference type="AlphaFoldDB" id="A0AAV5HRH0"/>
<keyword evidence="5" id="KW-1185">Reference proteome</keyword>
<evidence type="ECO:0000313" key="5">
    <source>
        <dbReference type="Proteomes" id="UP001054252"/>
    </source>
</evidence>
<organism evidence="4 5">
    <name type="scientific">Rubroshorea leprosula</name>
    <dbReference type="NCBI Taxonomy" id="152421"/>
    <lineage>
        <taxon>Eukaryota</taxon>
        <taxon>Viridiplantae</taxon>
        <taxon>Streptophyta</taxon>
        <taxon>Embryophyta</taxon>
        <taxon>Tracheophyta</taxon>
        <taxon>Spermatophyta</taxon>
        <taxon>Magnoliopsida</taxon>
        <taxon>eudicotyledons</taxon>
        <taxon>Gunneridae</taxon>
        <taxon>Pentapetalae</taxon>
        <taxon>rosids</taxon>
        <taxon>malvids</taxon>
        <taxon>Malvales</taxon>
        <taxon>Dipterocarpaceae</taxon>
        <taxon>Rubroshorea</taxon>
    </lineage>
</organism>
<sequence length="211" mass="23957">MEIGEDERGTRSSTSVNGVVNHEEEETSVLRRGSAFNILNPPGSYSKVWKAVFLLSSAIGLWLDPLFFYIITVNEDKKCLLLDRKLGIAAVFLRCSIDFIHIMYVACGILNVDEDTWKNARKYLRSCFLLIDIVSILPLPQVLILITPAIKGSRVLVAMDLLKFFVISQFVPRILRLYPLYTRDKNVFGALAESAWIKVLLNLFLYMLASH</sequence>
<feature type="compositionally biased region" description="Basic and acidic residues" evidence="2">
    <location>
        <begin position="1"/>
        <end position="10"/>
    </location>
</feature>
<evidence type="ECO:0000256" key="1">
    <source>
        <dbReference type="ARBA" id="ARBA00023303"/>
    </source>
</evidence>
<name>A0AAV5HRH0_9ROSI</name>